<dbReference type="KEGG" id="mbur:EQU24_14575"/>
<dbReference type="STRING" id="675511.GCA_000341735_00134"/>
<dbReference type="PRINTS" id="PR01021">
    <property type="entry name" value="OMPADOMAIN"/>
</dbReference>
<dbReference type="Pfam" id="PF00691">
    <property type="entry name" value="OmpA"/>
    <property type="match status" value="1"/>
</dbReference>
<evidence type="ECO:0000313" key="8">
    <source>
        <dbReference type="Proteomes" id="UP000305881"/>
    </source>
</evidence>
<dbReference type="PANTHER" id="PTHR30329">
    <property type="entry name" value="STATOR ELEMENT OF FLAGELLAR MOTOR COMPLEX"/>
    <property type="match status" value="1"/>
</dbReference>
<comment type="subcellular location">
    <subcellularLocation>
        <location evidence="1">Cell outer membrane</location>
    </subcellularLocation>
</comment>
<reference evidence="8" key="1">
    <citation type="journal article" date="2019" name="J. Bacteriol.">
        <title>A Mutagenic Screen Identifies a TonB-Dependent Receptor Required for the Lanthanide Metal Switch in the Type I Methanotroph 'Methylotuvimicrobium buryatense' 5GB1C.</title>
        <authorList>
            <person name="Groom J.D."/>
            <person name="Ford S.M."/>
            <person name="Pesesky M.W."/>
            <person name="Lidstrom M.E."/>
        </authorList>
    </citation>
    <scope>NUCLEOTIDE SEQUENCE [LARGE SCALE GENOMIC DNA]</scope>
    <source>
        <strain evidence="8">5GB1C</strain>
    </source>
</reference>
<keyword evidence="8" id="KW-1185">Reference proteome</keyword>
<dbReference type="EMBL" id="CP035467">
    <property type="protein sequence ID" value="QCW83332.1"/>
    <property type="molecule type" value="Genomic_DNA"/>
</dbReference>
<dbReference type="OrthoDB" id="9782229at2"/>
<keyword evidence="3" id="KW-0998">Cell outer membrane</keyword>
<organism evidence="7 8">
    <name type="scientific">Methylotuvimicrobium buryatense</name>
    <name type="common">Methylomicrobium buryatense</name>
    <dbReference type="NCBI Taxonomy" id="95641"/>
    <lineage>
        <taxon>Bacteria</taxon>
        <taxon>Pseudomonadati</taxon>
        <taxon>Pseudomonadota</taxon>
        <taxon>Gammaproteobacteria</taxon>
        <taxon>Methylococcales</taxon>
        <taxon>Methylococcaceae</taxon>
        <taxon>Methylotuvimicrobium</taxon>
    </lineage>
</organism>
<dbReference type="InterPro" id="IPR025511">
    <property type="entry name" value="DUF4398"/>
</dbReference>
<dbReference type="CDD" id="cd07185">
    <property type="entry name" value="OmpA_C-like"/>
    <property type="match status" value="1"/>
</dbReference>
<evidence type="ECO:0000256" key="4">
    <source>
        <dbReference type="PROSITE-ProRule" id="PRU00473"/>
    </source>
</evidence>
<dbReference type="SUPFAM" id="SSF103088">
    <property type="entry name" value="OmpA-like"/>
    <property type="match status" value="1"/>
</dbReference>
<dbReference type="InterPro" id="IPR050330">
    <property type="entry name" value="Bact_OuterMem_StrucFunc"/>
</dbReference>
<dbReference type="Gene3D" id="3.30.1330.60">
    <property type="entry name" value="OmpA-like domain"/>
    <property type="match status" value="1"/>
</dbReference>
<dbReference type="PANTHER" id="PTHR30329:SF21">
    <property type="entry name" value="LIPOPROTEIN YIAD-RELATED"/>
    <property type="match status" value="1"/>
</dbReference>
<feature type="coiled-coil region" evidence="5">
    <location>
        <begin position="106"/>
        <end position="138"/>
    </location>
</feature>
<accession>A0A4P9UPI8</accession>
<feature type="domain" description="OmpA-like" evidence="6">
    <location>
        <begin position="140"/>
        <end position="257"/>
    </location>
</feature>
<keyword evidence="5" id="KW-0175">Coiled coil</keyword>
<dbReference type="PROSITE" id="PS01068">
    <property type="entry name" value="OMPA_1"/>
    <property type="match status" value="1"/>
</dbReference>
<name>A0A4P9UPI8_METBY</name>
<dbReference type="Proteomes" id="UP000305881">
    <property type="component" value="Chromosome"/>
</dbReference>
<evidence type="ECO:0000313" key="7">
    <source>
        <dbReference type="EMBL" id="QCW83332.1"/>
    </source>
</evidence>
<gene>
    <name evidence="7" type="ORF">EQU24_14575</name>
</gene>
<sequence>MKQLITDLKFITVLSIAGLIYGCASTSPNPDLVSAQRLFDEINADPLVAAKAPIPHAEAEESLAKLKWMVEDGAKDKEIKRVAYKTEIKTKIAREKANTAIAKDFIAQAETERQQIQIKARTREADDLARQLAELKAKPSERGMIVTMGDVLFEYDKSNVKAGGMRIISQLAEFLKQHPEITVSIEGHTDSVGSDSYNQQLSERRAEAVHRALRHAGIDDARMTAIGYGKTYPIATNATSSGRQQNRRVEIIISDETGIVKER</sequence>
<dbReference type="InterPro" id="IPR006664">
    <property type="entry name" value="OMP_bac"/>
</dbReference>
<dbReference type="InterPro" id="IPR006665">
    <property type="entry name" value="OmpA-like"/>
</dbReference>
<protein>
    <submittedName>
        <fullName evidence="7">OmpA family protein</fullName>
    </submittedName>
</protein>
<evidence type="ECO:0000256" key="5">
    <source>
        <dbReference type="SAM" id="Coils"/>
    </source>
</evidence>
<dbReference type="PROSITE" id="PS51257">
    <property type="entry name" value="PROKAR_LIPOPROTEIN"/>
    <property type="match status" value="1"/>
</dbReference>
<keyword evidence="2 4" id="KW-0472">Membrane</keyword>
<proteinExistence type="predicted"/>
<evidence type="ECO:0000256" key="2">
    <source>
        <dbReference type="ARBA" id="ARBA00023136"/>
    </source>
</evidence>
<dbReference type="InterPro" id="IPR006690">
    <property type="entry name" value="OMPA-like_CS"/>
</dbReference>
<evidence type="ECO:0000256" key="3">
    <source>
        <dbReference type="ARBA" id="ARBA00023237"/>
    </source>
</evidence>
<dbReference type="AlphaFoldDB" id="A0A4P9UPI8"/>
<evidence type="ECO:0000259" key="6">
    <source>
        <dbReference type="PROSITE" id="PS51123"/>
    </source>
</evidence>
<dbReference type="InterPro" id="IPR036737">
    <property type="entry name" value="OmpA-like_sf"/>
</dbReference>
<evidence type="ECO:0000256" key="1">
    <source>
        <dbReference type="ARBA" id="ARBA00004442"/>
    </source>
</evidence>
<dbReference type="PRINTS" id="PR01023">
    <property type="entry name" value="NAFLGMOTY"/>
</dbReference>
<dbReference type="RefSeq" id="WP_017838797.1">
    <property type="nucleotide sequence ID" value="NZ_CP035467.1"/>
</dbReference>
<dbReference type="Pfam" id="PF14346">
    <property type="entry name" value="DUF4398"/>
    <property type="match status" value="1"/>
</dbReference>
<dbReference type="PROSITE" id="PS51123">
    <property type="entry name" value="OMPA_2"/>
    <property type="match status" value="1"/>
</dbReference>
<dbReference type="GO" id="GO:0009279">
    <property type="term" value="C:cell outer membrane"/>
    <property type="evidence" value="ECO:0007669"/>
    <property type="project" value="UniProtKB-SubCell"/>
</dbReference>